<dbReference type="GO" id="GO:0016787">
    <property type="term" value="F:hydrolase activity"/>
    <property type="evidence" value="ECO:0007669"/>
    <property type="project" value="UniProtKB-KW"/>
</dbReference>
<dbReference type="AlphaFoldDB" id="A0AAV2YS76"/>
<keyword evidence="1" id="KW-0378">Hydrolase</keyword>
<evidence type="ECO:0000313" key="3">
    <source>
        <dbReference type="Proteomes" id="UP001146120"/>
    </source>
</evidence>
<organism evidence="2 3">
    <name type="scientific">Lagenidium giganteum</name>
    <dbReference type="NCBI Taxonomy" id="4803"/>
    <lineage>
        <taxon>Eukaryota</taxon>
        <taxon>Sar</taxon>
        <taxon>Stramenopiles</taxon>
        <taxon>Oomycota</taxon>
        <taxon>Peronosporomycetes</taxon>
        <taxon>Pythiales</taxon>
        <taxon>Pythiaceae</taxon>
    </lineage>
</organism>
<protein>
    <recommendedName>
        <fullName evidence="1">Queuosine 5'-phosphate N-glycosylase/hydrolase</fullName>
        <ecNumber evidence="1">3.2.2.-</ecNumber>
    </recommendedName>
    <alternativeName>
        <fullName evidence="1">Queuosine-nucleotide N-glycosylase/hydrolase</fullName>
    </alternativeName>
</protein>
<proteinExistence type="inferred from homology"/>
<dbReference type="GO" id="GO:0006400">
    <property type="term" value="P:tRNA modification"/>
    <property type="evidence" value="ECO:0007669"/>
    <property type="project" value="TreeGrafter"/>
</dbReference>
<comment type="caution">
    <text evidence="2">The sequence shown here is derived from an EMBL/GenBank/DDBJ whole genome shotgun (WGS) entry which is preliminary data.</text>
</comment>
<comment type="similarity">
    <text evidence="1">Belongs to the QNG1 protein family.</text>
</comment>
<evidence type="ECO:0000256" key="1">
    <source>
        <dbReference type="RuleBase" id="RU365002"/>
    </source>
</evidence>
<comment type="catalytic activity">
    <reaction evidence="1">
        <text>queuosine 5'-phosphate + H2O = queuine + D-ribose 5-phosphate</text>
        <dbReference type="Rhea" id="RHEA:75387"/>
        <dbReference type="ChEBI" id="CHEBI:15377"/>
        <dbReference type="ChEBI" id="CHEBI:17433"/>
        <dbReference type="ChEBI" id="CHEBI:78346"/>
        <dbReference type="ChEBI" id="CHEBI:194371"/>
    </reaction>
    <physiologicalReaction direction="left-to-right" evidence="1">
        <dbReference type="Rhea" id="RHEA:75388"/>
    </physiologicalReaction>
</comment>
<dbReference type="PANTHER" id="PTHR21314">
    <property type="entry name" value="QUEUOSINE 5'-PHOSPHATE N-GLYCOSYLASE_HYDROLASE-RELATED"/>
    <property type="match status" value="1"/>
</dbReference>
<reference evidence="2" key="2">
    <citation type="journal article" date="2023" name="Microbiol Resour">
        <title>Decontamination and Annotation of the Draft Genome Sequence of the Oomycete Lagenidium giganteum ARSEF 373.</title>
        <authorList>
            <person name="Morgan W.R."/>
            <person name="Tartar A."/>
        </authorList>
    </citation>
    <scope>NUCLEOTIDE SEQUENCE</scope>
    <source>
        <strain evidence="2">ARSEF 373</strain>
    </source>
</reference>
<dbReference type="InterPro" id="IPR019438">
    <property type="entry name" value="Q_salvage"/>
</dbReference>
<comment type="function">
    <text evidence="1">Catalyzes the hydrolysis of queuosine 5'-phosphate, releasing the nucleobase queuine (q). Is required for salvage of queuine from exogenous queuosine (Q) that is imported and then converted to queuosine 5'-phosphate intracellularly.</text>
</comment>
<evidence type="ECO:0000313" key="2">
    <source>
        <dbReference type="EMBL" id="DAZ96633.1"/>
    </source>
</evidence>
<accession>A0AAV2YS76</accession>
<gene>
    <name evidence="2" type="ORF">N0F65_005812</name>
</gene>
<dbReference type="Proteomes" id="UP001146120">
    <property type="component" value="Unassembled WGS sequence"/>
</dbReference>
<sequence length="416" mass="46034">MAPAESTPENVLARVRNSCRSLLADPDSAVKINEDRLLAFLQELDWDQYGDLSEPTRFPLNFRSLEDEVNFMTLMALLSFGSGFRADLHKYCDRGAADTMMFGLLGMYISEPKLDAAFLEGIHLDTISSYFSLPLDRDEELSTGIYISKPVRNLTDWCHKVPRAHGDGTQGPLKPLAEMIQRALNDCGRTLSEHNYADFGAFVLANLHTDDDESTPSAAHLVERLIATFPAFDDQQPCRGATRWFLKRAQLVASSLHRRFHETHKQFAFVDVNELTALADNVLPCVLEAEGVLEARDSTSFSPGLLKLACPLLRAVAFSSALKEHIASGQELPSGASPQMRATWPTGSGVLTSNAWTGTPWECELRAGAIVACDKLVAASDGKLSVFGLDTFLWRLGKEPRFRSLMRHCARHSPAY</sequence>
<dbReference type="EC" id="3.2.2.-" evidence="1"/>
<reference evidence="2" key="1">
    <citation type="submission" date="2022-11" db="EMBL/GenBank/DDBJ databases">
        <authorList>
            <person name="Morgan W.R."/>
            <person name="Tartar A."/>
        </authorList>
    </citation>
    <scope>NUCLEOTIDE SEQUENCE</scope>
    <source>
        <strain evidence="2">ARSEF 373</strain>
    </source>
</reference>
<keyword evidence="3" id="KW-1185">Reference proteome</keyword>
<dbReference type="EMBL" id="DAKRPA010000161">
    <property type="protein sequence ID" value="DAZ96633.1"/>
    <property type="molecule type" value="Genomic_DNA"/>
</dbReference>
<name>A0AAV2YS76_9STRA</name>
<dbReference type="PANTHER" id="PTHR21314:SF1">
    <property type="entry name" value="QUEUOSINE SALVAGE PROTEIN"/>
    <property type="match status" value="1"/>
</dbReference>
<dbReference type="Pfam" id="PF10343">
    <property type="entry name" value="Q_salvage"/>
    <property type="match status" value="1"/>
</dbReference>